<keyword evidence="3 4" id="KW-0732">Signal</keyword>
<dbReference type="Gene3D" id="3.10.105.10">
    <property type="entry name" value="Dipeptide-binding Protein, Domain 3"/>
    <property type="match status" value="1"/>
</dbReference>
<accession>A0ABY4J917</accession>
<evidence type="ECO:0000313" key="6">
    <source>
        <dbReference type="EMBL" id="UPL48326.1"/>
    </source>
</evidence>
<organism evidence="6 7">
    <name type="scientific">Hymenobacter sublimis</name>
    <dbReference type="NCBI Taxonomy" id="2933777"/>
    <lineage>
        <taxon>Bacteria</taxon>
        <taxon>Pseudomonadati</taxon>
        <taxon>Bacteroidota</taxon>
        <taxon>Cytophagia</taxon>
        <taxon>Cytophagales</taxon>
        <taxon>Hymenobacteraceae</taxon>
        <taxon>Hymenobacter</taxon>
    </lineage>
</organism>
<comment type="similarity">
    <text evidence="1">Belongs to the bacterial solute-binding protein 5 family.</text>
</comment>
<dbReference type="Gene3D" id="3.40.190.10">
    <property type="entry name" value="Periplasmic binding protein-like II"/>
    <property type="match status" value="1"/>
</dbReference>
<dbReference type="EMBL" id="CP095848">
    <property type="protein sequence ID" value="UPL48326.1"/>
    <property type="molecule type" value="Genomic_DNA"/>
</dbReference>
<dbReference type="CDD" id="cd00995">
    <property type="entry name" value="PBP2_NikA_DppA_OppA_like"/>
    <property type="match status" value="1"/>
</dbReference>
<dbReference type="InterPro" id="IPR000914">
    <property type="entry name" value="SBP_5_dom"/>
</dbReference>
<dbReference type="InterPro" id="IPR030678">
    <property type="entry name" value="Peptide/Ni-bd"/>
</dbReference>
<evidence type="ECO:0000256" key="2">
    <source>
        <dbReference type="ARBA" id="ARBA00022448"/>
    </source>
</evidence>
<sequence length="573" mass="63306">MKQLLPGLILLLWASLCSSCSPTPADTTSTIRIRWARDPENLDPLIVDNPSSNETINLLHCSLLRTSEAAHGFAPWLAAALPTTQALNDSLQLVTYQLRPEATWDNGSPVLARDVAFTLKVMNCPGLPIEIAQAHYGVIRDILLDPKDSRRFTLVVASQDVGTSGDYSILPEYALDPQGKLRAVSVPELRRQQQPALAAEFARRYQSLDLARHPERAPGCGPYRLVKWQSGRSLTLQRKANWWADKISTPPAVLQAYPERLTFQVIPDAGTATLALRRGELELYAMMPAGEFARLQQSATDTERLQFYTTDSYQFLTASFNVRQPALQDRLTRQALTHLFNVPALIQASQQGAAYPSVGLISPRLKPYYNDSLPLPDFNPAQAVRLLQQAGWQRSATGSWQRGTTAQPVLLKLRVSYRAGEPSFETAALQFRAAAAALGISIELRPTEPSLLSRQVRAGDTDITISNLSGQPFSYDFTSLLHSSSVGVSNFTGFSNPAADALIEQLVATQQPARKTVLLRRFQRLLAQERPFTVLYFLKHRIAASRRLGPIPVTGLKPGYEAARIRPLPLPAQ</sequence>
<evidence type="ECO:0000256" key="3">
    <source>
        <dbReference type="ARBA" id="ARBA00022729"/>
    </source>
</evidence>
<feature type="domain" description="Solute-binding protein family 5" evidence="5">
    <location>
        <begin position="75"/>
        <end position="477"/>
    </location>
</feature>
<gene>
    <name evidence="6" type="ORF">MWH26_14145</name>
</gene>
<evidence type="ECO:0000256" key="1">
    <source>
        <dbReference type="ARBA" id="ARBA00005695"/>
    </source>
</evidence>
<dbReference type="PANTHER" id="PTHR30290">
    <property type="entry name" value="PERIPLASMIC BINDING COMPONENT OF ABC TRANSPORTER"/>
    <property type="match status" value="1"/>
</dbReference>
<reference evidence="6 7" key="1">
    <citation type="submission" date="2022-04" db="EMBL/GenBank/DDBJ databases">
        <title>Hymenobacter sp. isolated from the air.</title>
        <authorList>
            <person name="Won M."/>
            <person name="Lee C.-M."/>
            <person name="Woen H.-Y."/>
            <person name="Kwon S.-W."/>
        </authorList>
    </citation>
    <scope>NUCLEOTIDE SEQUENCE [LARGE SCALE GENOMIC DNA]</scope>
    <source>
        <strain evidence="7">5516 S-25</strain>
    </source>
</reference>
<dbReference type="Pfam" id="PF00496">
    <property type="entry name" value="SBP_bac_5"/>
    <property type="match status" value="1"/>
</dbReference>
<dbReference type="Gene3D" id="3.90.76.10">
    <property type="entry name" value="Dipeptide-binding Protein, Domain 1"/>
    <property type="match status" value="1"/>
</dbReference>
<feature type="chain" id="PRO_5046603958" evidence="4">
    <location>
        <begin position="26"/>
        <end position="573"/>
    </location>
</feature>
<proteinExistence type="inferred from homology"/>
<keyword evidence="7" id="KW-1185">Reference proteome</keyword>
<dbReference type="PIRSF" id="PIRSF002741">
    <property type="entry name" value="MppA"/>
    <property type="match status" value="1"/>
</dbReference>
<protein>
    <submittedName>
        <fullName evidence="6">ABC transporter substrate-binding protein</fullName>
    </submittedName>
</protein>
<dbReference type="InterPro" id="IPR039424">
    <property type="entry name" value="SBP_5"/>
</dbReference>
<evidence type="ECO:0000259" key="5">
    <source>
        <dbReference type="Pfam" id="PF00496"/>
    </source>
</evidence>
<dbReference type="RefSeq" id="WP_247974801.1">
    <property type="nucleotide sequence ID" value="NZ_CP095848.1"/>
</dbReference>
<dbReference type="PANTHER" id="PTHR30290:SF9">
    <property type="entry name" value="OLIGOPEPTIDE-BINDING PROTEIN APPA"/>
    <property type="match status" value="1"/>
</dbReference>
<dbReference type="Proteomes" id="UP000829647">
    <property type="component" value="Chromosome"/>
</dbReference>
<keyword evidence="2" id="KW-0813">Transport</keyword>
<evidence type="ECO:0000313" key="7">
    <source>
        <dbReference type="Proteomes" id="UP000829647"/>
    </source>
</evidence>
<dbReference type="SUPFAM" id="SSF53850">
    <property type="entry name" value="Periplasmic binding protein-like II"/>
    <property type="match status" value="1"/>
</dbReference>
<feature type="signal peptide" evidence="4">
    <location>
        <begin position="1"/>
        <end position="25"/>
    </location>
</feature>
<name>A0ABY4J917_9BACT</name>
<evidence type="ECO:0000256" key="4">
    <source>
        <dbReference type="SAM" id="SignalP"/>
    </source>
</evidence>